<protein>
    <submittedName>
        <fullName evidence="3">Nuclear envelope pore membrane protein POM 121C-like</fullName>
    </submittedName>
</protein>
<sequence length="911" mass="95033">MCAALGPCVSAAQGGSHRALCTCALFAHKVLEPRPSNRPNSVLLAFSRIGSEGQRSESCSLPLTLPKCPMGDYLSTPCPSAPPRALGGRHLPPGPGHLQPTPRHRRLPLAGPGHLALHQLLAAGRPAYRCPMTLHRRLVTALHRRCSLLPRTLRSLLGVLSSTCSLVRRRRAVLRAETSTLSCSSASPAGTATVCAVREQPRTPALPATPGCALDSCREAVSRAPGESGKGLAKEDLAVPEGEDQRSPDGTRGEEPERGPVSFIPRPGSLQRNLCANNSEDVCVEKPQTSCVSSCPRRDAINSSYSSSQGSPPVRRKRGPARSGLPPKPLKKSRKESPQPPAEAPVVSPQTNWPDRDADTARGPRGTEGNTSDGPRPRRCRFSLLPHRRGEPLRLPPPPELRSRVTSEDLNVEKKAAFRQINSMLRGETEAGLAPPPSPDAEVTPKETTPPSQPLLSGAPQTTSGSILPPLQAPQMAPSSDQAFVTPAQGTGVTPMNSSVPSQPLLSGASQTTSGSILPTQQAPQMAPSGGLAIFTPSSDSGVTPMETTPPCQALLSGASQTTSGSILPTQQAPQTAPSGGLAIFTPPSDSGVTPMETTPPCQALLSGASQTTSGSILPPLQAPQTAPSGALAVFTPSSDSGVTPMETLHPLRLCSRGLPRPPTTSGSILAPLQAPQMAPSGGLAVFNLCSGDWVTPMNSIALLSGAPQTTSGSILPPLKAPKTAPSGALAFVNPAQGTGVTPNARQMAAIGGLAFVTPAQGTGHPHDTLYHPQPLLSGAPNHQWSILPTSKGFGGSPLRAGPLFLRTGGEPWEELYELLMASLRGQELTGPRHRLPARVQGTPGRCGHAGVRGCSLTAQTVAVPAGDAELQDSVEVSARSTALLRRTRLQVELRTPSKERRVRGSREHLL</sequence>
<evidence type="ECO:0000256" key="1">
    <source>
        <dbReference type="SAM" id="MobiDB-lite"/>
    </source>
</evidence>
<feature type="compositionally biased region" description="Polar residues" evidence="1">
    <location>
        <begin position="536"/>
        <end position="551"/>
    </location>
</feature>
<dbReference type="AlphaFoldDB" id="A0A8B8T428"/>
<dbReference type="InterPro" id="IPR043220">
    <property type="entry name" value="POM121-like_prot_1"/>
</dbReference>
<dbReference type="Pfam" id="PF15229">
    <property type="entry name" value="POM121"/>
    <property type="match status" value="1"/>
</dbReference>
<proteinExistence type="predicted"/>
<name>A0A8B8T428_CAMFR</name>
<dbReference type="Proteomes" id="UP000694856">
    <property type="component" value="Chromosome 6"/>
</dbReference>
<dbReference type="PANTHER" id="PTHR15566">
    <property type="entry name" value="POM121-LIKE"/>
    <property type="match status" value="1"/>
</dbReference>
<feature type="region of interest" description="Disordered" evidence="1">
    <location>
        <begin position="422"/>
        <end position="628"/>
    </location>
</feature>
<dbReference type="GeneID" id="116664032"/>
<feature type="compositionally biased region" description="Polar residues" evidence="1">
    <location>
        <begin position="558"/>
        <end position="578"/>
    </location>
</feature>
<keyword evidence="2" id="KW-1185">Reference proteome</keyword>
<evidence type="ECO:0000313" key="3">
    <source>
        <dbReference type="RefSeq" id="XP_032336753.1"/>
    </source>
</evidence>
<feature type="compositionally biased region" description="Polar residues" evidence="1">
    <location>
        <begin position="477"/>
        <end position="524"/>
    </location>
</feature>
<accession>A0A8B8T428</accession>
<dbReference type="PANTHER" id="PTHR15566:SF4">
    <property type="entry name" value="POM121-LIKE PROTEIN 1-RELATED"/>
    <property type="match status" value="1"/>
</dbReference>
<feature type="region of interest" description="Disordered" evidence="1">
    <location>
        <begin position="223"/>
        <end position="270"/>
    </location>
</feature>
<feature type="compositionally biased region" description="Polar residues" evidence="1">
    <location>
        <begin position="588"/>
        <end position="601"/>
    </location>
</feature>
<reference evidence="3" key="1">
    <citation type="submission" date="2025-08" db="UniProtKB">
        <authorList>
            <consortium name="RefSeq"/>
        </authorList>
    </citation>
    <scope>IDENTIFICATION</scope>
    <source>
        <tissue evidence="3">Ear skin</tissue>
    </source>
</reference>
<organism evidence="2 3">
    <name type="scientific">Camelus ferus</name>
    <name type="common">Wild bactrian camel</name>
    <name type="synonym">Camelus bactrianus ferus</name>
    <dbReference type="NCBI Taxonomy" id="419612"/>
    <lineage>
        <taxon>Eukaryota</taxon>
        <taxon>Metazoa</taxon>
        <taxon>Chordata</taxon>
        <taxon>Craniata</taxon>
        <taxon>Vertebrata</taxon>
        <taxon>Euteleostomi</taxon>
        <taxon>Mammalia</taxon>
        <taxon>Eutheria</taxon>
        <taxon>Laurasiatheria</taxon>
        <taxon>Artiodactyla</taxon>
        <taxon>Tylopoda</taxon>
        <taxon>Camelidae</taxon>
        <taxon>Camelus</taxon>
    </lineage>
</organism>
<dbReference type="KEGG" id="cfr:116664032"/>
<gene>
    <name evidence="3" type="primary">LOC116664032</name>
</gene>
<dbReference type="RefSeq" id="XP_032336753.1">
    <property type="nucleotide sequence ID" value="XM_032480862.1"/>
</dbReference>
<feature type="compositionally biased region" description="Basic and acidic residues" evidence="1">
    <location>
        <begin position="232"/>
        <end position="258"/>
    </location>
</feature>
<feature type="region of interest" description="Disordered" evidence="1">
    <location>
        <begin position="287"/>
        <end position="408"/>
    </location>
</feature>
<evidence type="ECO:0000313" key="2">
    <source>
        <dbReference type="Proteomes" id="UP000694856"/>
    </source>
</evidence>